<evidence type="ECO:0000256" key="2">
    <source>
        <dbReference type="ARBA" id="ARBA00023012"/>
    </source>
</evidence>
<keyword evidence="3" id="KW-0805">Transcription regulation</keyword>
<dbReference type="InterPro" id="IPR039420">
    <property type="entry name" value="WalR-like"/>
</dbReference>
<dbReference type="CDD" id="cd00383">
    <property type="entry name" value="trans_reg_C"/>
    <property type="match status" value="1"/>
</dbReference>
<reference evidence="10" key="1">
    <citation type="submission" date="2022-04" db="EMBL/GenBank/DDBJ databases">
        <title>Complete genome sequence of a cyanobacterium, Nostoc sp. SO-36, isolated in Antarctica.</title>
        <authorList>
            <person name="Kanesaki Y."/>
            <person name="Effendi D."/>
            <person name="Sakamoto T."/>
            <person name="Ohtani S."/>
            <person name="Awai K."/>
        </authorList>
    </citation>
    <scope>NUCLEOTIDE SEQUENCE</scope>
    <source>
        <strain evidence="10">SO-36</strain>
    </source>
</reference>
<evidence type="ECO:0000256" key="5">
    <source>
        <dbReference type="ARBA" id="ARBA00023163"/>
    </source>
</evidence>
<dbReference type="GO" id="GO:0003677">
    <property type="term" value="F:DNA binding"/>
    <property type="evidence" value="ECO:0007669"/>
    <property type="project" value="UniProtKB-KW"/>
</dbReference>
<dbReference type="Gene3D" id="3.40.50.2300">
    <property type="match status" value="1"/>
</dbReference>
<dbReference type="InterPro" id="IPR011006">
    <property type="entry name" value="CheY-like_superfamily"/>
</dbReference>
<gene>
    <name evidence="10" type="ORF">ANSO36C_47000</name>
</gene>
<dbReference type="PROSITE" id="PS51755">
    <property type="entry name" value="OMPR_PHOB"/>
    <property type="match status" value="1"/>
</dbReference>
<feature type="modified residue" description="4-aspartylphosphate" evidence="6">
    <location>
        <position position="63"/>
    </location>
</feature>
<sequence>MILWQNLTLKSFMRILLVEDDLEQLEPLQGILSEAGYIVDAAEDGEIAQWLISQKDYDLLIVDWMLPTINGLSLCRQYRLSGKNAPVLMLTAKDTTADKVMGLDAGADDYLVKPADLVELLARVRALGRRVPNWQGYSLRIADLQFHLAELSVERSQVKVELSPREGQLLEYLMRHPNQVLTRNQIEDALWEYGMEPESNALTVLIRKLRQRLQLLGAGDWIRTVYGMGYRLNPQE</sequence>
<dbReference type="PANTHER" id="PTHR48111">
    <property type="entry name" value="REGULATOR OF RPOS"/>
    <property type="match status" value="1"/>
</dbReference>
<feature type="domain" description="OmpR/PhoB-type" evidence="9">
    <location>
        <begin position="136"/>
        <end position="234"/>
    </location>
</feature>
<dbReference type="PANTHER" id="PTHR48111:SF22">
    <property type="entry name" value="REGULATOR OF RPOS"/>
    <property type="match status" value="1"/>
</dbReference>
<dbReference type="InterPro" id="IPR001789">
    <property type="entry name" value="Sig_transdc_resp-reg_receiver"/>
</dbReference>
<dbReference type="Pfam" id="PF00072">
    <property type="entry name" value="Response_reg"/>
    <property type="match status" value="1"/>
</dbReference>
<feature type="domain" description="Response regulatory" evidence="8">
    <location>
        <begin position="14"/>
        <end position="128"/>
    </location>
</feature>
<dbReference type="EMBL" id="AP025732">
    <property type="protein sequence ID" value="BDI18898.1"/>
    <property type="molecule type" value="Genomic_DNA"/>
</dbReference>
<dbReference type="SUPFAM" id="SSF52172">
    <property type="entry name" value="CheY-like"/>
    <property type="match status" value="1"/>
</dbReference>
<dbReference type="Gene3D" id="6.10.250.690">
    <property type="match status" value="1"/>
</dbReference>
<keyword evidence="4 7" id="KW-0238">DNA-binding</keyword>
<keyword evidence="1 6" id="KW-0597">Phosphoprotein</keyword>
<evidence type="ECO:0000256" key="1">
    <source>
        <dbReference type="ARBA" id="ARBA00022553"/>
    </source>
</evidence>
<evidence type="ECO:0000256" key="4">
    <source>
        <dbReference type="ARBA" id="ARBA00023125"/>
    </source>
</evidence>
<keyword evidence="2" id="KW-0902">Two-component regulatory system</keyword>
<evidence type="ECO:0000313" key="10">
    <source>
        <dbReference type="EMBL" id="BDI18898.1"/>
    </source>
</evidence>
<evidence type="ECO:0000256" key="7">
    <source>
        <dbReference type="PROSITE-ProRule" id="PRU01091"/>
    </source>
</evidence>
<name>A0ABM7Z6Z8_NOSCO</name>
<dbReference type="SMART" id="SM00862">
    <property type="entry name" value="Trans_reg_C"/>
    <property type="match status" value="1"/>
</dbReference>
<evidence type="ECO:0000313" key="11">
    <source>
        <dbReference type="Proteomes" id="UP001055453"/>
    </source>
</evidence>
<evidence type="ECO:0000256" key="6">
    <source>
        <dbReference type="PROSITE-ProRule" id="PRU00169"/>
    </source>
</evidence>
<dbReference type="InterPro" id="IPR036388">
    <property type="entry name" value="WH-like_DNA-bd_sf"/>
</dbReference>
<organism evidence="10 11">
    <name type="scientific">Nostoc cf. commune SO-36</name>
    <dbReference type="NCBI Taxonomy" id="449208"/>
    <lineage>
        <taxon>Bacteria</taxon>
        <taxon>Bacillati</taxon>
        <taxon>Cyanobacteriota</taxon>
        <taxon>Cyanophyceae</taxon>
        <taxon>Nostocales</taxon>
        <taxon>Nostocaceae</taxon>
        <taxon>Nostoc</taxon>
    </lineage>
</organism>
<dbReference type="SUPFAM" id="SSF46894">
    <property type="entry name" value="C-terminal effector domain of the bipartite response regulators"/>
    <property type="match status" value="1"/>
</dbReference>
<dbReference type="PROSITE" id="PS50110">
    <property type="entry name" value="RESPONSE_REGULATORY"/>
    <property type="match status" value="1"/>
</dbReference>
<keyword evidence="11" id="KW-1185">Reference proteome</keyword>
<dbReference type="Gene3D" id="1.10.10.10">
    <property type="entry name" value="Winged helix-like DNA-binding domain superfamily/Winged helix DNA-binding domain"/>
    <property type="match status" value="1"/>
</dbReference>
<dbReference type="CDD" id="cd19935">
    <property type="entry name" value="REC_OmpR_CusR-like"/>
    <property type="match status" value="1"/>
</dbReference>
<dbReference type="Pfam" id="PF00486">
    <property type="entry name" value="Trans_reg_C"/>
    <property type="match status" value="1"/>
</dbReference>
<accession>A0ABM7Z6Z8</accession>
<evidence type="ECO:0000259" key="8">
    <source>
        <dbReference type="PROSITE" id="PS50110"/>
    </source>
</evidence>
<protein>
    <submittedName>
        <fullName evidence="10">DNA-binding response regulator</fullName>
    </submittedName>
</protein>
<feature type="DNA-binding region" description="OmpR/PhoB-type" evidence="7">
    <location>
        <begin position="136"/>
        <end position="234"/>
    </location>
</feature>
<evidence type="ECO:0000259" key="9">
    <source>
        <dbReference type="PROSITE" id="PS51755"/>
    </source>
</evidence>
<proteinExistence type="predicted"/>
<keyword evidence="5" id="KW-0804">Transcription</keyword>
<evidence type="ECO:0000256" key="3">
    <source>
        <dbReference type="ARBA" id="ARBA00023015"/>
    </source>
</evidence>
<dbReference type="SMART" id="SM00448">
    <property type="entry name" value="REC"/>
    <property type="match status" value="1"/>
</dbReference>
<dbReference type="Proteomes" id="UP001055453">
    <property type="component" value="Chromosome"/>
</dbReference>
<dbReference type="InterPro" id="IPR001867">
    <property type="entry name" value="OmpR/PhoB-type_DNA-bd"/>
</dbReference>
<dbReference type="InterPro" id="IPR016032">
    <property type="entry name" value="Sig_transdc_resp-reg_C-effctor"/>
</dbReference>